<evidence type="ECO:0000256" key="7">
    <source>
        <dbReference type="SAM" id="MobiDB-lite"/>
    </source>
</evidence>
<accession>A0AAV1RMZ6</accession>
<evidence type="ECO:0000256" key="3">
    <source>
        <dbReference type="ARBA" id="ARBA00022782"/>
    </source>
</evidence>
<feature type="region of interest" description="Disordered" evidence="7">
    <location>
        <begin position="1"/>
        <end position="20"/>
    </location>
</feature>
<organism evidence="8 9">
    <name type="scientific">Dovyalis caffra</name>
    <dbReference type="NCBI Taxonomy" id="77055"/>
    <lineage>
        <taxon>Eukaryota</taxon>
        <taxon>Viridiplantae</taxon>
        <taxon>Streptophyta</taxon>
        <taxon>Embryophyta</taxon>
        <taxon>Tracheophyta</taxon>
        <taxon>Spermatophyta</taxon>
        <taxon>Magnoliopsida</taxon>
        <taxon>eudicotyledons</taxon>
        <taxon>Gunneridae</taxon>
        <taxon>Pentapetalae</taxon>
        <taxon>rosids</taxon>
        <taxon>fabids</taxon>
        <taxon>Malpighiales</taxon>
        <taxon>Salicaceae</taxon>
        <taxon>Flacourtieae</taxon>
        <taxon>Dovyalis</taxon>
    </lineage>
</organism>
<dbReference type="EMBL" id="CAWUPB010001111">
    <property type="protein sequence ID" value="CAK7338101.1"/>
    <property type="molecule type" value="Genomic_DNA"/>
</dbReference>
<dbReference type="PANTHER" id="PTHR33405">
    <property type="entry name" value="PROTEIN FLX-LIKE 2"/>
    <property type="match status" value="1"/>
</dbReference>
<evidence type="ECO:0000313" key="8">
    <source>
        <dbReference type="EMBL" id="CAK7338101.1"/>
    </source>
</evidence>
<feature type="coiled-coil region" evidence="6">
    <location>
        <begin position="68"/>
        <end position="217"/>
    </location>
</feature>
<evidence type="ECO:0000256" key="5">
    <source>
        <dbReference type="ARBA" id="ARBA00023089"/>
    </source>
</evidence>
<evidence type="ECO:0000256" key="2">
    <source>
        <dbReference type="ARBA" id="ARBA00022473"/>
    </source>
</evidence>
<reference evidence="8 9" key="1">
    <citation type="submission" date="2024-01" db="EMBL/GenBank/DDBJ databases">
        <authorList>
            <person name="Waweru B."/>
        </authorList>
    </citation>
    <scope>NUCLEOTIDE SEQUENCE [LARGE SCALE GENOMIC DNA]</scope>
</reference>
<name>A0AAV1RMZ6_9ROSI</name>
<keyword evidence="4 6" id="KW-0175">Coiled coil</keyword>
<dbReference type="InterPro" id="IPR040353">
    <property type="entry name" value="FLX/FLX-like"/>
</dbReference>
<keyword evidence="3" id="KW-0221">Differentiation</keyword>
<evidence type="ECO:0000256" key="4">
    <source>
        <dbReference type="ARBA" id="ARBA00023054"/>
    </source>
</evidence>
<dbReference type="AlphaFoldDB" id="A0AAV1RMZ6"/>
<comment type="caution">
    <text evidence="8">The sequence shown here is derived from an EMBL/GenBank/DDBJ whole genome shotgun (WGS) entry which is preliminary data.</text>
</comment>
<evidence type="ECO:0000256" key="6">
    <source>
        <dbReference type="SAM" id="Coils"/>
    </source>
</evidence>
<sequence length="337" mass="36658">MAARGHIPPNLEGRAIQPPGMMRHGPFPAGHRTLEPLPHPDLLENTIAAQAADIEQLAGDNNRLTTSHVALREDLVAAQQEAQRLKAHIRSIQTESDIQIRVLLDKIAKMEKDIRAGENLKKDLKQAHVEAQNLVKERQELATKIQQASQELQKIHTDVKSLPDLHAELENSRQELKRLRATFEYEKGLNIEKVEQMRAMERNLIGMAREMEKLRIDVLNAETRARAPNRYVGGYANPDVSGPPPVQGGGTYVDGYGRPLVHIGVRPAGDGIIPYSSSNGPVSSVGFGVAAISTTGGVAHWAGPFDPSLARSASNVPSVATSEHACLMTSSSEAFAT</sequence>
<dbReference type="Proteomes" id="UP001314170">
    <property type="component" value="Unassembled WGS sequence"/>
</dbReference>
<evidence type="ECO:0000256" key="1">
    <source>
        <dbReference type="ARBA" id="ARBA00005405"/>
    </source>
</evidence>
<protein>
    <recommendedName>
        <fullName evidence="10">Protein FLX-like 4</fullName>
    </recommendedName>
</protein>
<dbReference type="GO" id="GO:0030154">
    <property type="term" value="P:cell differentiation"/>
    <property type="evidence" value="ECO:0007669"/>
    <property type="project" value="UniProtKB-KW"/>
</dbReference>
<dbReference type="GO" id="GO:0009908">
    <property type="term" value="P:flower development"/>
    <property type="evidence" value="ECO:0007669"/>
    <property type="project" value="UniProtKB-KW"/>
</dbReference>
<evidence type="ECO:0000313" key="9">
    <source>
        <dbReference type="Proteomes" id="UP001314170"/>
    </source>
</evidence>
<keyword evidence="9" id="KW-1185">Reference proteome</keyword>
<gene>
    <name evidence="8" type="ORF">DCAF_LOCUS13143</name>
</gene>
<proteinExistence type="inferred from homology"/>
<keyword evidence="5" id="KW-0287">Flowering</keyword>
<evidence type="ECO:0008006" key="10">
    <source>
        <dbReference type="Google" id="ProtNLM"/>
    </source>
</evidence>
<comment type="similarity">
    <text evidence="1">Belongs to the FLX family.</text>
</comment>
<dbReference type="PANTHER" id="PTHR33405:SF18">
    <property type="entry name" value="PROTEIN FLX-LIKE 4"/>
    <property type="match status" value="1"/>
</dbReference>
<keyword evidence="2" id="KW-0217">Developmental protein</keyword>